<dbReference type="AlphaFoldDB" id="A0A1Y4DDR5"/>
<keyword evidence="2" id="KW-0547">Nucleotide-binding</keyword>
<dbReference type="PANTHER" id="PTHR43289:SF6">
    <property type="entry name" value="SERINE_THREONINE-PROTEIN KINASE NEKL-3"/>
    <property type="match status" value="1"/>
</dbReference>
<dbReference type="InterPro" id="IPR011009">
    <property type="entry name" value="Kinase-like_dom_sf"/>
</dbReference>
<feature type="transmembrane region" description="Helical" evidence="6">
    <location>
        <begin position="572"/>
        <end position="594"/>
    </location>
</feature>
<dbReference type="Proteomes" id="UP000196368">
    <property type="component" value="Unassembled WGS sequence"/>
</dbReference>
<feature type="compositionally biased region" description="Basic and acidic residues" evidence="5">
    <location>
        <begin position="311"/>
        <end position="320"/>
    </location>
</feature>
<evidence type="ECO:0000256" key="5">
    <source>
        <dbReference type="SAM" id="MobiDB-lite"/>
    </source>
</evidence>
<dbReference type="EMBL" id="NFJD01000002">
    <property type="protein sequence ID" value="OUO56782.1"/>
    <property type="molecule type" value="Genomic_DNA"/>
</dbReference>
<keyword evidence="1" id="KW-0808">Transferase</keyword>
<dbReference type="InterPro" id="IPR008271">
    <property type="entry name" value="Ser/Thr_kinase_AS"/>
</dbReference>
<feature type="transmembrane region" description="Helical" evidence="6">
    <location>
        <begin position="480"/>
        <end position="497"/>
    </location>
</feature>
<keyword evidence="4" id="KW-0067">ATP-binding</keyword>
<dbReference type="PROSITE" id="PS50011">
    <property type="entry name" value="PROTEIN_KINASE_DOM"/>
    <property type="match status" value="1"/>
</dbReference>
<feature type="transmembrane region" description="Helical" evidence="6">
    <location>
        <begin position="454"/>
        <end position="473"/>
    </location>
</feature>
<feature type="transmembrane region" description="Helical" evidence="6">
    <location>
        <begin position="397"/>
        <end position="420"/>
    </location>
</feature>
<evidence type="ECO:0000256" key="2">
    <source>
        <dbReference type="ARBA" id="ARBA00022741"/>
    </source>
</evidence>
<accession>A0A1Y4DDR5</accession>
<evidence type="ECO:0000256" key="6">
    <source>
        <dbReference type="SAM" id="Phobius"/>
    </source>
</evidence>
<dbReference type="Pfam" id="PF00069">
    <property type="entry name" value="Pkinase"/>
    <property type="match status" value="1"/>
</dbReference>
<proteinExistence type="predicted"/>
<gene>
    <name evidence="8" type="ORF">B5F75_02760</name>
</gene>
<evidence type="ECO:0000256" key="1">
    <source>
        <dbReference type="ARBA" id="ARBA00022679"/>
    </source>
</evidence>
<dbReference type="PROSITE" id="PS00108">
    <property type="entry name" value="PROTEIN_KINASE_ST"/>
    <property type="match status" value="1"/>
</dbReference>
<feature type="transmembrane region" description="Helical" evidence="6">
    <location>
        <begin position="517"/>
        <end position="537"/>
    </location>
</feature>
<dbReference type="Gene3D" id="3.30.200.20">
    <property type="entry name" value="Phosphorylase Kinase, domain 1"/>
    <property type="match status" value="1"/>
</dbReference>
<keyword evidence="3" id="KW-0418">Kinase</keyword>
<comment type="caution">
    <text evidence="8">The sequence shown here is derived from an EMBL/GenBank/DDBJ whole genome shotgun (WGS) entry which is preliminary data.</text>
</comment>
<feature type="transmembrane region" description="Helical" evidence="6">
    <location>
        <begin position="544"/>
        <end position="566"/>
    </location>
</feature>
<dbReference type="GO" id="GO:0004674">
    <property type="term" value="F:protein serine/threonine kinase activity"/>
    <property type="evidence" value="ECO:0007669"/>
    <property type="project" value="TreeGrafter"/>
</dbReference>
<dbReference type="PANTHER" id="PTHR43289">
    <property type="entry name" value="MITOGEN-ACTIVATED PROTEIN KINASE KINASE KINASE 20-RELATED"/>
    <property type="match status" value="1"/>
</dbReference>
<dbReference type="RefSeq" id="WP_087287615.1">
    <property type="nucleotide sequence ID" value="NZ_NFJD01000002.1"/>
</dbReference>
<dbReference type="OrthoDB" id="9788659at2"/>
<feature type="transmembrane region" description="Helical" evidence="6">
    <location>
        <begin position="746"/>
        <end position="768"/>
    </location>
</feature>
<dbReference type="CDD" id="cd14014">
    <property type="entry name" value="STKc_PknB_like"/>
    <property type="match status" value="1"/>
</dbReference>
<feature type="domain" description="Protein kinase" evidence="7">
    <location>
        <begin position="17"/>
        <end position="274"/>
    </location>
</feature>
<sequence length="772" mass="85483">MTENPSSSLVGKEISGCEILNKVAEGGMGAVYKARHKALNRIVCVKILSPALANDKKAVELFLTEARAIAELDHPNIVNVYNVGKEKGYYFIVMSFIEGQTLSMLLKRNKVLPIGLVLDLFEGVLLGLDAAHAKGIIHRDIKPSNILINPQGQPKLVDFGIAKKVDKEKGSTKTTELAGTAYFIAPEQALGKDLDTRADLYSVGASLYYVLTGQFPYNGKNTIDIIQKHINDPVPDPAKLRPDMPGWLSLAVQKLMSKNPDDRFQTAKETYLYFKKMRAEDQLRVRMGNSGRAIDLGEEGPLRIVKEEKRTTETIRRQRAEQAAVRKPTTSSAHLPLIPQVDASAPNEPAEKRKPASQPTIRMMEAKDVKPVDVFVPAAKKADKPILTDKFGLGARVLAKMAIFLPLFMVLAGAVMYVFYLLGKICSVHIDEQAGLVSNLIMPFFASTYEPNQLLMTGIALGLLVVVFASSSIRAFSRSTTLLLVLALVSYMAGLFTPQVPFMELANVSQFIFTPEYYLCYLVFVAAWAVSLCWTINRSLGQRILAASLSVLAIVLAYLSSHLSIAPDTQSLVVKIVFYAGLFCAVLCVYHLAARSEKDRILLPCFLLLFAGAAIWAYSVSGLAGNINKSLDVLTANIVVKETDVVKSNQKVEDLVGIDTRRQVFASLNKTNELTNMPDDQAYEFLSKKINQEAPNVFDENTKPLFIYFLLNYYRGGESKMKFTVWDYAMSFPVKNFNVNAQHNNAYFFLLAMLYVFGIISCAGTIFFSEEL</sequence>
<keyword evidence="6" id="KW-1133">Transmembrane helix</keyword>
<name>A0A1Y4DDR5_9BACT</name>
<evidence type="ECO:0000259" key="7">
    <source>
        <dbReference type="PROSITE" id="PS50011"/>
    </source>
</evidence>
<evidence type="ECO:0000313" key="9">
    <source>
        <dbReference type="Proteomes" id="UP000196368"/>
    </source>
</evidence>
<keyword evidence="6" id="KW-0472">Membrane</keyword>
<evidence type="ECO:0000256" key="4">
    <source>
        <dbReference type="ARBA" id="ARBA00022840"/>
    </source>
</evidence>
<protein>
    <recommendedName>
        <fullName evidence="7">Protein kinase domain-containing protein</fullName>
    </recommendedName>
</protein>
<dbReference type="InterPro" id="IPR000719">
    <property type="entry name" value="Prot_kinase_dom"/>
</dbReference>
<dbReference type="SMART" id="SM00220">
    <property type="entry name" value="S_TKc"/>
    <property type="match status" value="1"/>
</dbReference>
<dbReference type="SUPFAM" id="SSF56112">
    <property type="entry name" value="Protein kinase-like (PK-like)"/>
    <property type="match status" value="1"/>
</dbReference>
<evidence type="ECO:0000256" key="3">
    <source>
        <dbReference type="ARBA" id="ARBA00022777"/>
    </source>
</evidence>
<organism evidence="8 9">
    <name type="scientific">Candidatus Avelusimicrobium gallicola</name>
    <dbReference type="NCBI Taxonomy" id="2562704"/>
    <lineage>
        <taxon>Bacteria</taxon>
        <taxon>Pseudomonadati</taxon>
        <taxon>Elusimicrobiota</taxon>
        <taxon>Elusimicrobia</taxon>
        <taxon>Elusimicrobiales</taxon>
        <taxon>Elusimicrobiaceae</taxon>
        <taxon>Candidatus Avelusimicrobium</taxon>
    </lineage>
</organism>
<dbReference type="GO" id="GO:0005524">
    <property type="term" value="F:ATP binding"/>
    <property type="evidence" value="ECO:0007669"/>
    <property type="project" value="UniProtKB-KW"/>
</dbReference>
<reference evidence="9" key="1">
    <citation type="submission" date="2017-04" db="EMBL/GenBank/DDBJ databases">
        <title>Function of individual gut microbiota members based on whole genome sequencing of pure cultures obtained from chicken caecum.</title>
        <authorList>
            <person name="Medvecky M."/>
            <person name="Cejkova D."/>
            <person name="Polansky O."/>
            <person name="Karasova D."/>
            <person name="Kubasova T."/>
            <person name="Cizek A."/>
            <person name="Rychlik I."/>
        </authorList>
    </citation>
    <scope>NUCLEOTIDE SEQUENCE [LARGE SCALE GENOMIC DNA]</scope>
    <source>
        <strain evidence="9">An273</strain>
    </source>
</reference>
<dbReference type="Gene3D" id="1.10.510.10">
    <property type="entry name" value="Transferase(Phosphotransferase) domain 1"/>
    <property type="match status" value="1"/>
</dbReference>
<feature type="transmembrane region" description="Helical" evidence="6">
    <location>
        <begin position="601"/>
        <end position="619"/>
    </location>
</feature>
<evidence type="ECO:0000313" key="8">
    <source>
        <dbReference type="EMBL" id="OUO56782.1"/>
    </source>
</evidence>
<keyword evidence="9" id="KW-1185">Reference proteome</keyword>
<keyword evidence="6" id="KW-0812">Transmembrane</keyword>
<feature type="region of interest" description="Disordered" evidence="5">
    <location>
        <begin position="311"/>
        <end position="358"/>
    </location>
</feature>